<evidence type="ECO:0000313" key="4">
    <source>
        <dbReference type="EMBL" id="RNL79732.1"/>
    </source>
</evidence>
<dbReference type="Proteomes" id="UP000277094">
    <property type="component" value="Unassembled WGS sequence"/>
</dbReference>
<evidence type="ECO:0000256" key="2">
    <source>
        <dbReference type="SAM" id="Phobius"/>
    </source>
</evidence>
<proteinExistence type="predicted"/>
<accession>A0A3N0DVT4</accession>
<reference evidence="4 5" key="1">
    <citation type="submission" date="2018-11" db="EMBL/GenBank/DDBJ databases">
        <authorList>
            <person name="Li F."/>
        </authorList>
    </citation>
    <scope>NUCLEOTIDE SEQUENCE [LARGE SCALE GENOMIC DNA]</scope>
    <source>
        <strain evidence="4 5">KIS18-7</strain>
    </source>
</reference>
<keyword evidence="2" id="KW-0812">Transmembrane</keyword>
<dbReference type="RefSeq" id="WP_123234236.1">
    <property type="nucleotide sequence ID" value="NZ_RJSG01000002.1"/>
</dbReference>
<dbReference type="AlphaFoldDB" id="A0A3N0DVT4"/>
<feature type="transmembrane region" description="Helical" evidence="2">
    <location>
        <begin position="55"/>
        <end position="73"/>
    </location>
</feature>
<dbReference type="PANTHER" id="PTHR34351:SF1">
    <property type="entry name" value="SLR1927 PROTEIN"/>
    <property type="match status" value="1"/>
</dbReference>
<evidence type="ECO:0000313" key="5">
    <source>
        <dbReference type="Proteomes" id="UP000277094"/>
    </source>
</evidence>
<evidence type="ECO:0000256" key="1">
    <source>
        <dbReference type="SAM" id="MobiDB-lite"/>
    </source>
</evidence>
<gene>
    <name evidence="4" type="ORF">EFL95_12305</name>
</gene>
<dbReference type="OrthoDB" id="9812729at2"/>
<keyword evidence="5" id="KW-1185">Reference proteome</keyword>
<dbReference type="EMBL" id="RJSG01000002">
    <property type="protein sequence ID" value="RNL79732.1"/>
    <property type="molecule type" value="Genomic_DNA"/>
</dbReference>
<comment type="caution">
    <text evidence="4">The sequence shown here is derived from an EMBL/GenBank/DDBJ whole genome shotgun (WGS) entry which is preliminary data.</text>
</comment>
<dbReference type="PANTHER" id="PTHR34351">
    <property type="entry name" value="SLR1927 PROTEIN-RELATED"/>
    <property type="match status" value="1"/>
</dbReference>
<feature type="domain" description="DUF58" evidence="3">
    <location>
        <begin position="218"/>
        <end position="335"/>
    </location>
</feature>
<keyword evidence="2" id="KW-0472">Membrane</keyword>
<dbReference type="InterPro" id="IPR002881">
    <property type="entry name" value="DUF58"/>
</dbReference>
<sequence>MAASPSRTRPGRDRPGTGLREGLGSLTARGRGFVAGGVTAAIAGLVLGERDLVRIGFLVALLPLVTAGITALSSNRLSLTRTLAATQIEVGTTLEVQLDLANVGSTTGLLLVEEQVPWALGQRPRFVIDSMRPGWHRKVSYPVRAEVRGIYEIGPMRLRVADPFGMLSLNRAFTKTSSLVVIPVAEPLPAIHLGGAWSGSGDNRPRPFSTGSAADVTVREYRRGDDLRRVHWRSTARVGDLMVRREEQPWQSRCTLFVDNRAGSHRGSGPDSSLERAITVAASIAVHLADLGYQVRLVSADGEEVDHSWHDGDVAAHARPVLERLAVLPTTKTPDITSGWVDETVTGGMFIGVFGGLTADDRAFLGRLHGAGSASYAVLLDVAGWTGRTAPEQPVEHHRTDVVDWLHHRGWKAAELARWEPVATAWQELGR</sequence>
<name>A0A3N0DVT4_9ACTN</name>
<protein>
    <submittedName>
        <fullName evidence="4">DUF58 domain-containing protein</fullName>
    </submittedName>
</protein>
<dbReference type="Pfam" id="PF01882">
    <property type="entry name" value="DUF58"/>
    <property type="match status" value="1"/>
</dbReference>
<keyword evidence="2" id="KW-1133">Transmembrane helix</keyword>
<feature type="region of interest" description="Disordered" evidence="1">
    <location>
        <begin position="1"/>
        <end position="21"/>
    </location>
</feature>
<organism evidence="4 5">
    <name type="scientific">Nocardioides marmorisolisilvae</name>
    <dbReference type="NCBI Taxonomy" id="1542737"/>
    <lineage>
        <taxon>Bacteria</taxon>
        <taxon>Bacillati</taxon>
        <taxon>Actinomycetota</taxon>
        <taxon>Actinomycetes</taxon>
        <taxon>Propionibacteriales</taxon>
        <taxon>Nocardioidaceae</taxon>
        <taxon>Nocardioides</taxon>
    </lineage>
</organism>
<evidence type="ECO:0000259" key="3">
    <source>
        <dbReference type="Pfam" id="PF01882"/>
    </source>
</evidence>